<dbReference type="InterPro" id="IPR053892">
    <property type="entry name" value="MoaF-like"/>
</dbReference>
<comment type="caution">
    <text evidence="3">The sequence shown here is derived from an EMBL/GenBank/DDBJ whole genome shotgun (WGS) entry which is preliminary data.</text>
</comment>
<keyword evidence="1" id="KW-0732">Signal</keyword>
<dbReference type="EMBL" id="VIWT01000001">
    <property type="protein sequence ID" value="TWG00697.1"/>
    <property type="molecule type" value="Genomic_DNA"/>
</dbReference>
<dbReference type="Gene3D" id="2.40.128.20">
    <property type="match status" value="1"/>
</dbReference>
<accession>A0A561UMX7</accession>
<name>A0A561UMX7_9ACTN</name>
<organism evidence="3 4">
    <name type="scientific">Kitasatospora viridis</name>
    <dbReference type="NCBI Taxonomy" id="281105"/>
    <lineage>
        <taxon>Bacteria</taxon>
        <taxon>Bacillati</taxon>
        <taxon>Actinomycetota</taxon>
        <taxon>Actinomycetes</taxon>
        <taxon>Kitasatosporales</taxon>
        <taxon>Streptomycetaceae</taxon>
        <taxon>Kitasatospora</taxon>
    </lineage>
</organism>
<feature type="signal peptide" evidence="1">
    <location>
        <begin position="1"/>
        <end position="22"/>
    </location>
</feature>
<gene>
    <name evidence="3" type="ORF">FHX73_114577</name>
</gene>
<dbReference type="AlphaFoldDB" id="A0A561UMX7"/>
<dbReference type="Proteomes" id="UP000317940">
    <property type="component" value="Unassembled WGS sequence"/>
</dbReference>
<keyword evidence="4" id="KW-1185">Reference proteome</keyword>
<dbReference type="RefSeq" id="WP_145906760.1">
    <property type="nucleotide sequence ID" value="NZ_BAAAMZ010000003.1"/>
</dbReference>
<evidence type="ECO:0000313" key="3">
    <source>
        <dbReference type="EMBL" id="TWG00697.1"/>
    </source>
</evidence>
<protein>
    <recommendedName>
        <fullName evidence="2">MoaF-like domain-containing protein</fullName>
    </recommendedName>
</protein>
<evidence type="ECO:0000259" key="2">
    <source>
        <dbReference type="Pfam" id="PF22036"/>
    </source>
</evidence>
<dbReference type="InterPro" id="IPR012674">
    <property type="entry name" value="Calycin"/>
</dbReference>
<evidence type="ECO:0000256" key="1">
    <source>
        <dbReference type="SAM" id="SignalP"/>
    </source>
</evidence>
<sequence length="149" mass="15026">MTLNRIARLAATALLAAATLTAADALTTGTAQASSAPGCAGLVGKSVDVTLDNGLETRFDFAADGSQVTGTVEAAGQSGAVVGVVNTVPIALGQAAKNVYLVNWNEAGQLTISVTLNLKAKTAQTYYSYPSGGDVRAGELHRGTLRCLG</sequence>
<proteinExistence type="predicted"/>
<reference evidence="3 4" key="1">
    <citation type="submission" date="2019-06" db="EMBL/GenBank/DDBJ databases">
        <title>Sequencing the genomes of 1000 actinobacteria strains.</title>
        <authorList>
            <person name="Klenk H.-P."/>
        </authorList>
    </citation>
    <scope>NUCLEOTIDE SEQUENCE [LARGE SCALE GENOMIC DNA]</scope>
    <source>
        <strain evidence="3 4">DSM 44826</strain>
    </source>
</reference>
<evidence type="ECO:0000313" key="4">
    <source>
        <dbReference type="Proteomes" id="UP000317940"/>
    </source>
</evidence>
<feature type="chain" id="PRO_5039138600" description="MoaF-like domain-containing protein" evidence="1">
    <location>
        <begin position="23"/>
        <end position="149"/>
    </location>
</feature>
<dbReference type="Pfam" id="PF22036">
    <property type="entry name" value="MoaF_like"/>
    <property type="match status" value="1"/>
</dbReference>
<feature type="domain" description="MoaF-like" evidence="2">
    <location>
        <begin position="43"/>
        <end position="132"/>
    </location>
</feature>